<dbReference type="InterPro" id="IPR035985">
    <property type="entry name" value="Ubiquitin-activating_enz"/>
</dbReference>
<feature type="domain" description="YcaO" evidence="1">
    <location>
        <begin position="395"/>
        <end position="777"/>
    </location>
</feature>
<dbReference type="Pfam" id="PF02624">
    <property type="entry name" value="YcaO"/>
    <property type="match status" value="1"/>
</dbReference>
<dbReference type="Gene3D" id="3.30.160.660">
    <property type="match status" value="1"/>
</dbReference>
<dbReference type="AlphaFoldDB" id="A0AAP5IC66"/>
<dbReference type="InterPro" id="IPR003776">
    <property type="entry name" value="YcaO-like_dom"/>
</dbReference>
<organism evidence="2 3">
    <name type="scientific">Aetokthonos hydrillicola Thurmond2011</name>
    <dbReference type="NCBI Taxonomy" id="2712845"/>
    <lineage>
        <taxon>Bacteria</taxon>
        <taxon>Bacillati</taxon>
        <taxon>Cyanobacteriota</taxon>
        <taxon>Cyanophyceae</taxon>
        <taxon>Nostocales</taxon>
        <taxon>Hapalosiphonaceae</taxon>
        <taxon>Aetokthonos</taxon>
    </lineage>
</organism>
<dbReference type="NCBIfam" id="TIGR03604">
    <property type="entry name" value="TOMM_cyclo_SagD"/>
    <property type="match status" value="1"/>
</dbReference>
<dbReference type="NCBIfam" id="TIGR00702">
    <property type="entry name" value="YcaO-type kinase domain"/>
    <property type="match status" value="1"/>
</dbReference>
<dbReference type="Proteomes" id="UP000667802">
    <property type="component" value="Unassembled WGS sequence"/>
</dbReference>
<name>A0AAP5IC66_9CYAN</name>
<dbReference type="EMBL" id="JAALHA020000020">
    <property type="protein sequence ID" value="MDR9898823.1"/>
    <property type="molecule type" value="Genomic_DNA"/>
</dbReference>
<dbReference type="RefSeq" id="WP_208341445.1">
    <property type="nucleotide sequence ID" value="NZ_CAWQFN010000884.1"/>
</dbReference>
<dbReference type="Gene3D" id="3.30.40.250">
    <property type="match status" value="1"/>
</dbReference>
<dbReference type="PANTHER" id="PTHR37809">
    <property type="entry name" value="RIBOSOMAL PROTEIN S12 METHYLTHIOTRANSFERASE ACCESSORY FACTOR YCAO"/>
    <property type="match status" value="1"/>
</dbReference>
<dbReference type="PANTHER" id="PTHR37809:SF1">
    <property type="entry name" value="RIBOSOMAL PROTEIN S12 METHYLTHIOTRANSFERASE ACCESSORY FACTOR YCAO"/>
    <property type="match status" value="1"/>
</dbReference>
<dbReference type="InterPro" id="IPR022291">
    <property type="entry name" value="Bacteriocin_synth_cyclodeHase"/>
</dbReference>
<accession>A0AAP5IC66</accession>
<dbReference type="SUPFAM" id="SSF69572">
    <property type="entry name" value="Activating enzymes of the ubiquitin-like proteins"/>
    <property type="match status" value="1"/>
</dbReference>
<sequence>MLDKPHFNPCYSVATIEPEQVFLLSERETIWLSDRLSCSLAGLIDSNLSIDEILDTIEKSLLQDPKSFEEAATFFQEVFNVSIKAQYALFHLEQKGYLVKPDHSLPSHLNIFCHHLNIAPTVAHQRLRSTKVAVKALGLVAASDLIAVLESLQIQVADVGDLTVVLTDDYLAPELDEFNQQALKSQSPWMLVKPLGTIVWLGPLFDPKKTGCWECLAKRLRDNRPIEGFIQRQKPISPSLTPPLGFLASTVQTALGMAATEVFKWIVQGENKQLENNLIAYDTIALQTQNHGWVKRPQCSSCGEMVNKLTKNPLPVVLGHRQKTFTVDGGHRICSPQETLRKYQHHISPITGVVRELNKIPGNGLTHSYVAKHHFHSIFDDFNGLRQNLGGRSAGKGRTDSQARASGFCEAIERYSGVFQGYEIREKASYQQMGDKAIHPNACMNFSQKQYQNREQWNVECQGWFQKVPEPFDEEREIDWTPVWSLTHQEFKYLPTAYCYYGYQADYKPDCWADSNGCAAGNTIEEAILQGFMELVERDAVALWWYNSLQKPQVDLDSFDEPYFHSLKQYYQTINRELWVLDITSDLNIPVFAAISRRSDDPKGVARSDREVEDIVLGYGAHFDARIAISRALTEVNQILPNVLFSKADGSTQYPPSADPLAVDWWKTATLSNQPYLVPSQRIAAKVSGDYRQMATDDLLEDVKLCQQIVENNGLEMLVLDQTRPDIGLHVAKVIVPGMRHMWKRLAPGRLYQAPVTMGWLPKPLSEEHLNSFPMWM</sequence>
<dbReference type="InterPro" id="IPR049274">
    <property type="entry name" value="LynD/TruD_wHTH-like"/>
</dbReference>
<keyword evidence="3" id="KW-1185">Reference proteome</keyword>
<dbReference type="Gene3D" id="3.40.50.720">
    <property type="entry name" value="NAD(P)-binding Rossmann-like Domain"/>
    <property type="match status" value="1"/>
</dbReference>
<protein>
    <submittedName>
        <fullName evidence="2">TOMM leader peptide-binding protein</fullName>
    </submittedName>
</protein>
<dbReference type="PROSITE" id="PS51664">
    <property type="entry name" value="YCAO"/>
    <property type="match status" value="1"/>
</dbReference>
<dbReference type="GO" id="GO:0008641">
    <property type="term" value="F:ubiquitin-like modifier activating enzyme activity"/>
    <property type="evidence" value="ECO:0007669"/>
    <property type="project" value="InterPro"/>
</dbReference>
<evidence type="ECO:0000313" key="3">
    <source>
        <dbReference type="Proteomes" id="UP000667802"/>
    </source>
</evidence>
<comment type="caution">
    <text evidence="2">The sequence shown here is derived from an EMBL/GenBank/DDBJ whole genome shotgun (WGS) entry which is preliminary data.</text>
</comment>
<proteinExistence type="predicted"/>
<dbReference type="Gene3D" id="3.90.930.60">
    <property type="match status" value="1"/>
</dbReference>
<gene>
    <name evidence="2" type="ORF">G7B40_030330</name>
</gene>
<dbReference type="Pfam" id="PF21084">
    <property type="entry name" value="WHD_DUF4423_like"/>
    <property type="match status" value="1"/>
</dbReference>
<dbReference type="InterPro" id="IPR027624">
    <property type="entry name" value="TOMM_cyclo_SagD"/>
</dbReference>
<reference evidence="3" key="1">
    <citation type="journal article" date="2021" name="Science">
        <title>Hunting the eagle killer: A cyanobacterial neurotoxin causes vacuolar myelinopathy.</title>
        <authorList>
            <person name="Breinlinger S."/>
            <person name="Phillips T.J."/>
            <person name="Haram B.N."/>
            <person name="Mares J."/>
            <person name="Martinez Yerena J.A."/>
            <person name="Hrouzek P."/>
            <person name="Sobotka R."/>
            <person name="Henderson W.M."/>
            <person name="Schmieder P."/>
            <person name="Williams S.M."/>
            <person name="Lauderdale J.D."/>
            <person name="Wilde H.D."/>
            <person name="Gerrin W."/>
            <person name="Kust A."/>
            <person name="Washington J.W."/>
            <person name="Wagner C."/>
            <person name="Geier B."/>
            <person name="Liebeke M."/>
            <person name="Enke H."/>
            <person name="Niedermeyer T.H.J."/>
            <person name="Wilde S.B."/>
        </authorList>
    </citation>
    <scope>NUCLEOTIDE SEQUENCE [LARGE SCALE GENOMIC DNA]</scope>
    <source>
        <strain evidence="3">Thurmond2011</strain>
    </source>
</reference>
<dbReference type="NCBIfam" id="TIGR03882">
    <property type="entry name" value="cyclo_dehyd_2"/>
    <property type="match status" value="1"/>
</dbReference>
<dbReference type="Gene3D" id="3.30.1330.230">
    <property type="match status" value="1"/>
</dbReference>
<evidence type="ECO:0000259" key="1">
    <source>
        <dbReference type="PROSITE" id="PS51664"/>
    </source>
</evidence>
<evidence type="ECO:0000313" key="2">
    <source>
        <dbReference type="EMBL" id="MDR9898823.1"/>
    </source>
</evidence>